<dbReference type="EMBL" id="JPXY01000003">
    <property type="protein sequence ID" value="KGQ34665.1"/>
    <property type="molecule type" value="Genomic_DNA"/>
</dbReference>
<dbReference type="Proteomes" id="UP000030418">
    <property type="component" value="Unassembled WGS sequence"/>
</dbReference>
<keyword evidence="2" id="KW-1185">Reference proteome</keyword>
<evidence type="ECO:0000313" key="2">
    <source>
        <dbReference type="Proteomes" id="UP000030418"/>
    </source>
</evidence>
<accession>A0A0A2XW89</accession>
<sequence length="86" mass="9919">MNKLTKDYLDSLVINTQYVHQELLTICTITVKNGFKLVGTSACADKQNYDAKIGEQVAYQNAFAKLWELEGYLLKQRLYELDIIKE</sequence>
<dbReference type="Pfam" id="PF13876">
    <property type="entry name" value="Phage_gp49_66"/>
    <property type="match status" value="1"/>
</dbReference>
<evidence type="ECO:0000313" key="1">
    <source>
        <dbReference type="EMBL" id="KGQ34665.1"/>
    </source>
</evidence>
<reference evidence="1 2" key="1">
    <citation type="submission" date="2014-08" db="EMBL/GenBank/DDBJ databases">
        <title>Chaperone-usher fimbriae in a diverse selection of Gallibacterium genomes.</title>
        <authorList>
            <person name="Kudirkiene E."/>
            <person name="Bager R.J."/>
            <person name="Johnson T.J."/>
            <person name="Bojesen A.M."/>
        </authorList>
    </citation>
    <scope>NUCLEOTIDE SEQUENCE [LARGE SCALE GENOMIC DNA]</scope>
    <source>
        <strain evidence="1 2">CCM5976</strain>
    </source>
</reference>
<proteinExistence type="predicted"/>
<dbReference type="AlphaFoldDB" id="A0A0A2XW89"/>
<gene>
    <name evidence="1" type="ORF">P375_00540</name>
</gene>
<name>A0A0A2XW89_9PAST</name>
<dbReference type="InterPro" id="IPR025915">
    <property type="entry name" value="Phage_gp49_66"/>
</dbReference>
<organism evidence="1 2">
    <name type="scientific">Gallibacterium genomosp. 2</name>
    <dbReference type="NCBI Taxonomy" id="155517"/>
    <lineage>
        <taxon>Bacteria</taxon>
        <taxon>Pseudomonadati</taxon>
        <taxon>Pseudomonadota</taxon>
        <taxon>Gammaproteobacteria</taxon>
        <taxon>Pasteurellales</taxon>
        <taxon>Pasteurellaceae</taxon>
        <taxon>Gallibacterium</taxon>
    </lineage>
</organism>
<protein>
    <recommendedName>
        <fullName evidence="3">Phage protein</fullName>
    </recommendedName>
</protein>
<evidence type="ECO:0008006" key="3">
    <source>
        <dbReference type="Google" id="ProtNLM"/>
    </source>
</evidence>
<dbReference type="RefSeq" id="WP_039133085.1">
    <property type="nucleotide sequence ID" value="NZ_JPXY01000003.1"/>
</dbReference>
<comment type="caution">
    <text evidence="1">The sequence shown here is derived from an EMBL/GenBank/DDBJ whole genome shotgun (WGS) entry which is preliminary data.</text>
</comment>